<organism evidence="1 2">
    <name type="scientific">Phytophthora sojae (strain P6497)</name>
    <name type="common">Soybean stem and root rot agent</name>
    <name type="synonym">Phytophthora megasperma f. sp. glycines</name>
    <dbReference type="NCBI Taxonomy" id="1094619"/>
    <lineage>
        <taxon>Eukaryota</taxon>
        <taxon>Sar</taxon>
        <taxon>Stramenopiles</taxon>
        <taxon>Oomycota</taxon>
        <taxon>Peronosporomycetes</taxon>
        <taxon>Peronosporales</taxon>
        <taxon>Peronosporaceae</taxon>
        <taxon>Phytophthora</taxon>
    </lineage>
</organism>
<reference evidence="1 2" key="1">
    <citation type="journal article" date="2006" name="Science">
        <title>Phytophthora genome sequences uncover evolutionary origins and mechanisms of pathogenesis.</title>
        <authorList>
            <person name="Tyler B.M."/>
            <person name="Tripathy S."/>
            <person name="Zhang X."/>
            <person name="Dehal P."/>
            <person name="Jiang R.H."/>
            <person name="Aerts A."/>
            <person name="Arredondo F.D."/>
            <person name="Baxter L."/>
            <person name="Bensasson D."/>
            <person name="Beynon J.L."/>
            <person name="Chapman J."/>
            <person name="Damasceno C.M."/>
            <person name="Dorrance A.E."/>
            <person name="Dou D."/>
            <person name="Dickerman A.W."/>
            <person name="Dubchak I.L."/>
            <person name="Garbelotto M."/>
            <person name="Gijzen M."/>
            <person name="Gordon S.G."/>
            <person name="Govers F."/>
            <person name="Grunwald N.J."/>
            <person name="Huang W."/>
            <person name="Ivors K.L."/>
            <person name="Jones R.W."/>
            <person name="Kamoun S."/>
            <person name="Krampis K."/>
            <person name="Lamour K.H."/>
            <person name="Lee M.K."/>
            <person name="McDonald W.H."/>
            <person name="Medina M."/>
            <person name="Meijer H.J."/>
            <person name="Nordberg E.K."/>
            <person name="Maclean D.J."/>
            <person name="Ospina-Giraldo M.D."/>
            <person name="Morris P.F."/>
            <person name="Phuntumart V."/>
            <person name="Putnam N.H."/>
            <person name="Rash S."/>
            <person name="Rose J.K."/>
            <person name="Sakihama Y."/>
            <person name="Salamov A.A."/>
            <person name="Savidor A."/>
            <person name="Scheuring C.F."/>
            <person name="Smith B.M."/>
            <person name="Sobral B.W."/>
            <person name="Terry A."/>
            <person name="Torto-Alalibo T.A."/>
            <person name="Win J."/>
            <person name="Xu Z."/>
            <person name="Zhang H."/>
            <person name="Grigoriev I.V."/>
            <person name="Rokhsar D.S."/>
            <person name="Boore J.L."/>
        </authorList>
    </citation>
    <scope>NUCLEOTIDE SEQUENCE [LARGE SCALE GENOMIC DNA]</scope>
    <source>
        <strain evidence="1 2">P6497</strain>
    </source>
</reference>
<dbReference type="GeneID" id="20650623"/>
<accession>G4YRF4</accession>
<evidence type="ECO:0000313" key="1">
    <source>
        <dbReference type="EMBL" id="EGZ22888.1"/>
    </source>
</evidence>
<dbReference type="InParanoid" id="G4YRF4"/>
<dbReference type="RefSeq" id="XP_009518176.1">
    <property type="nucleotide sequence ID" value="XM_009519881.1"/>
</dbReference>
<dbReference type="EMBL" id="JH159152">
    <property type="protein sequence ID" value="EGZ22888.1"/>
    <property type="molecule type" value="Genomic_DNA"/>
</dbReference>
<dbReference type="AlphaFoldDB" id="G4YRF4"/>
<feature type="non-terminal residue" evidence="1">
    <location>
        <position position="204"/>
    </location>
</feature>
<evidence type="ECO:0000313" key="2">
    <source>
        <dbReference type="Proteomes" id="UP000002640"/>
    </source>
</evidence>
<dbReference type="KEGG" id="psoj:PHYSODRAFT_378231"/>
<protein>
    <submittedName>
        <fullName evidence="1">Uncharacterized protein</fullName>
    </submittedName>
</protein>
<dbReference type="Proteomes" id="UP000002640">
    <property type="component" value="Unassembled WGS sequence"/>
</dbReference>
<keyword evidence="2" id="KW-1185">Reference proteome</keyword>
<gene>
    <name evidence="1" type="ORF">PHYSODRAFT_378231</name>
</gene>
<proteinExistence type="predicted"/>
<name>G4YRF4_PHYSP</name>
<sequence length="204" mass="22941">MRMHAAVWLFAETNGNDYARACAAKRKTFPAEVKKVKDSNWIKRSGGVRLRRMWTALTIDDRRRLMEQTPDDTFPPGTEGILDERTRLAIDGEPTGGSDHISDTNVLPTSTIYPELQSKLIRLQRAQANFHEVVGKECMLRLDAHYNEGSLSGVIDSTVTWVQHAVLLSRARDRPGTAAEAYESIARRLTDVFRFALGTTRLSP</sequence>